<dbReference type="KEGG" id="sre:PTSG_05174"/>
<proteinExistence type="predicted"/>
<dbReference type="GeneID" id="16074330"/>
<dbReference type="OMA" id="GRMETHG"/>
<evidence type="ECO:0000313" key="2">
    <source>
        <dbReference type="Proteomes" id="UP000007799"/>
    </source>
</evidence>
<protein>
    <submittedName>
        <fullName evidence="1">Uncharacterized protein</fullName>
    </submittedName>
</protein>
<dbReference type="AlphaFoldDB" id="F2UAQ3"/>
<dbReference type="EMBL" id="GL832966">
    <property type="protein sequence ID" value="EGD73469.1"/>
    <property type="molecule type" value="Genomic_DNA"/>
</dbReference>
<dbReference type="RefSeq" id="XP_004993751.1">
    <property type="nucleotide sequence ID" value="XM_004993694.1"/>
</dbReference>
<dbReference type="InParanoid" id="F2UAQ3"/>
<reference evidence="1" key="1">
    <citation type="submission" date="2009-08" db="EMBL/GenBank/DDBJ databases">
        <title>Annotation of Salpingoeca rosetta.</title>
        <authorList>
            <consortium name="The Broad Institute Genome Sequencing Platform"/>
            <person name="Russ C."/>
            <person name="Cuomo C."/>
            <person name="Burger G."/>
            <person name="Gray M.W."/>
            <person name="Holland P.W.H."/>
            <person name="King N."/>
            <person name="Lang F.B.F."/>
            <person name="Roger A.J."/>
            <person name="Ruiz-Trillo I."/>
            <person name="Young S.K."/>
            <person name="Zeng Q."/>
            <person name="Gargeya S."/>
            <person name="Alvarado L."/>
            <person name="Berlin A."/>
            <person name="Chapman S.B."/>
            <person name="Chen Z."/>
            <person name="Freedman E."/>
            <person name="Gellesch M."/>
            <person name="Goldberg J."/>
            <person name="Griggs A."/>
            <person name="Gujja S."/>
            <person name="Heilman E."/>
            <person name="Heiman D."/>
            <person name="Howarth C."/>
            <person name="Mehta T."/>
            <person name="Neiman D."/>
            <person name="Pearson M."/>
            <person name="Roberts A."/>
            <person name="Saif S."/>
            <person name="Shea T."/>
            <person name="Shenoy N."/>
            <person name="Sisk P."/>
            <person name="Stolte C."/>
            <person name="Sykes S."/>
            <person name="White J."/>
            <person name="Yandava C."/>
            <person name="Haas B."/>
            <person name="Nusbaum C."/>
            <person name="Birren B."/>
        </authorList>
    </citation>
    <scope>NUCLEOTIDE SEQUENCE [LARGE SCALE GENOMIC DNA]</scope>
    <source>
        <strain evidence="1">ATCC 50818</strain>
    </source>
</reference>
<accession>F2UAQ3</accession>
<dbReference type="Proteomes" id="UP000007799">
    <property type="component" value="Unassembled WGS sequence"/>
</dbReference>
<dbReference type="OrthoDB" id="10507483at2759"/>
<dbReference type="SUPFAM" id="SSF63825">
    <property type="entry name" value="YWTD domain"/>
    <property type="match status" value="1"/>
</dbReference>
<gene>
    <name evidence="1" type="ORF">PTSG_05174</name>
</gene>
<sequence>MMMKLMKGAPVAATTLAAVVVGVVLACGAAPTTAAIRAFAAPDGIMYGINSTLGFVTIDPATGKTTPVSAPLPDEAQAQNLASMDTLRGIYYMLGFNLTNQEIDLIGIDVVKGTIANKVKLPFVSSALIGVGEAVDVDESNGEVFCLGLQADNKHHLFRVNPRTGATKHLADCGYINVLGGAHAFDQTNNLVWLQFAANSSGEISLDLLGFDAITGTLKKTIKEPDTNGIYTLSYDIQREQMIGFGYDASKGARTLLRLNTNTGSVSRIGVVPGYSVINGNIVTVDSRSGVIYAQFQSSNNQTAPFDIVGVDVSTAKVVSHAPLCVDPADCPWSMEFRPTQH</sequence>
<dbReference type="eggNOG" id="ENOG502S55F">
    <property type="taxonomic scope" value="Eukaryota"/>
</dbReference>
<keyword evidence="2" id="KW-1185">Reference proteome</keyword>
<name>F2UAQ3_SALR5</name>
<evidence type="ECO:0000313" key="1">
    <source>
        <dbReference type="EMBL" id="EGD73469.1"/>
    </source>
</evidence>
<organism evidence="2">
    <name type="scientific">Salpingoeca rosetta (strain ATCC 50818 / BSB-021)</name>
    <dbReference type="NCBI Taxonomy" id="946362"/>
    <lineage>
        <taxon>Eukaryota</taxon>
        <taxon>Choanoflagellata</taxon>
        <taxon>Craspedida</taxon>
        <taxon>Salpingoecidae</taxon>
        <taxon>Salpingoeca</taxon>
    </lineage>
</organism>
<dbReference type="PROSITE" id="PS51257">
    <property type="entry name" value="PROKAR_LIPOPROTEIN"/>
    <property type="match status" value="1"/>
</dbReference>